<dbReference type="Gene3D" id="1.10.10.10">
    <property type="entry name" value="Winged helix-like DNA-binding domain superfamily/Winged helix DNA-binding domain"/>
    <property type="match status" value="1"/>
</dbReference>
<dbReference type="Proteomes" id="UP001597063">
    <property type="component" value="Unassembled WGS sequence"/>
</dbReference>
<dbReference type="InterPro" id="IPR005158">
    <property type="entry name" value="BTAD"/>
</dbReference>
<dbReference type="InterPro" id="IPR011990">
    <property type="entry name" value="TPR-like_helical_dom_sf"/>
</dbReference>
<dbReference type="InterPro" id="IPR051677">
    <property type="entry name" value="AfsR-DnrI-RedD_regulator"/>
</dbReference>
<dbReference type="PROSITE" id="PS51755">
    <property type="entry name" value="OMPR_PHOB"/>
    <property type="match status" value="1"/>
</dbReference>
<accession>A0ABW2Y1Q4</accession>
<evidence type="ECO:0000256" key="4">
    <source>
        <dbReference type="ARBA" id="ARBA00023163"/>
    </source>
</evidence>
<feature type="domain" description="OmpR/PhoB-type" evidence="7">
    <location>
        <begin position="52"/>
        <end position="157"/>
    </location>
</feature>
<feature type="region of interest" description="Disordered" evidence="6">
    <location>
        <begin position="311"/>
        <end position="337"/>
    </location>
</feature>
<dbReference type="RefSeq" id="WP_131759889.1">
    <property type="nucleotide sequence ID" value="NZ_CAACUY010000094.1"/>
</dbReference>
<reference evidence="9" key="1">
    <citation type="journal article" date="2019" name="Int. J. Syst. Evol. Microbiol.">
        <title>The Global Catalogue of Microorganisms (GCM) 10K type strain sequencing project: providing services to taxonomists for standard genome sequencing and annotation.</title>
        <authorList>
            <consortium name="The Broad Institute Genomics Platform"/>
            <consortium name="The Broad Institute Genome Sequencing Center for Infectious Disease"/>
            <person name="Wu L."/>
            <person name="Ma J."/>
        </authorList>
    </citation>
    <scope>NUCLEOTIDE SEQUENCE [LARGE SCALE GENOMIC DNA]</scope>
    <source>
        <strain evidence="9">JCM 9371</strain>
    </source>
</reference>
<evidence type="ECO:0000256" key="6">
    <source>
        <dbReference type="SAM" id="MobiDB-lite"/>
    </source>
</evidence>
<feature type="DNA-binding region" description="OmpR/PhoB-type" evidence="5">
    <location>
        <begin position="52"/>
        <end position="157"/>
    </location>
</feature>
<dbReference type="Gene3D" id="3.40.50.300">
    <property type="entry name" value="P-loop containing nucleotide triphosphate hydrolases"/>
    <property type="match status" value="1"/>
</dbReference>
<organism evidence="8 9">
    <name type="scientific">Actinomadura fibrosa</name>
    <dbReference type="NCBI Taxonomy" id="111802"/>
    <lineage>
        <taxon>Bacteria</taxon>
        <taxon>Bacillati</taxon>
        <taxon>Actinomycetota</taxon>
        <taxon>Actinomycetes</taxon>
        <taxon>Streptosporangiales</taxon>
        <taxon>Thermomonosporaceae</taxon>
        <taxon>Actinomadura</taxon>
    </lineage>
</organism>
<evidence type="ECO:0000256" key="3">
    <source>
        <dbReference type="ARBA" id="ARBA00023125"/>
    </source>
</evidence>
<evidence type="ECO:0000313" key="9">
    <source>
        <dbReference type="Proteomes" id="UP001597063"/>
    </source>
</evidence>
<evidence type="ECO:0000259" key="7">
    <source>
        <dbReference type="PROSITE" id="PS51755"/>
    </source>
</evidence>
<comment type="similarity">
    <text evidence="1">Belongs to the AfsR/DnrI/RedD regulatory family.</text>
</comment>
<gene>
    <name evidence="8" type="ORF">ACFQZM_46385</name>
</gene>
<evidence type="ECO:0000256" key="1">
    <source>
        <dbReference type="ARBA" id="ARBA00005820"/>
    </source>
</evidence>
<keyword evidence="3 5" id="KW-0238">DNA-binding</keyword>
<dbReference type="Pfam" id="PF03704">
    <property type="entry name" value="BTAD"/>
    <property type="match status" value="1"/>
</dbReference>
<dbReference type="PRINTS" id="PR00364">
    <property type="entry name" value="DISEASERSIST"/>
</dbReference>
<protein>
    <submittedName>
        <fullName evidence="8">BTAD domain-containing putative transcriptional regulator</fullName>
    </submittedName>
</protein>
<proteinExistence type="inferred from homology"/>
<dbReference type="PANTHER" id="PTHR35807">
    <property type="entry name" value="TRANSCRIPTIONAL REGULATOR REDD-RELATED"/>
    <property type="match status" value="1"/>
</dbReference>
<evidence type="ECO:0000256" key="5">
    <source>
        <dbReference type="PROSITE-ProRule" id="PRU01091"/>
    </source>
</evidence>
<dbReference type="CDD" id="cd02019">
    <property type="entry name" value="NK"/>
    <property type="match status" value="1"/>
</dbReference>
<dbReference type="SMART" id="SM00382">
    <property type="entry name" value="AAA"/>
    <property type="match status" value="1"/>
</dbReference>
<name>A0ABW2Y1Q4_9ACTN</name>
<keyword evidence="4" id="KW-0804">Transcription</keyword>
<dbReference type="SUPFAM" id="SSF46894">
    <property type="entry name" value="C-terminal effector domain of the bipartite response regulators"/>
    <property type="match status" value="1"/>
</dbReference>
<sequence length="681" mass="74129">MGANRNILFGPLTCSVPVRISSPGCPVGRRHKSSRGIHSAKRWKRACVVGERAGCARGAFSVEYRVLGPLETIGGGRDLTPGAAKQRVILALLVLCSNSTVQVSTIMDEIWGERPPESALATLQTYVYKLRKILDKDCPGAGNKLLRKRGNGYQLEVDGEQLDLVQLERYDEDGRNALVAGRLEQARTAFSSALALWRGPVLANVSAGTLISAEVTRLEERRLRTLELRMDADLRLGNYRSLIGELKALIMTHPLNENFYARLMRVLALAGRPHEALDVYRQLRKTFNNELGMDPSLELRSLQEAILASRPLNPPESSEVAPVTRSGGRAPSQFPPDLADFVGRRRELAYLERQLVGGAGSEQGDAVGRVVSLIGGPGVGKTTLAVRLAHQVKHHFPDGQFYAGLRGTGPEPAEPAETLTRFLRAAKAVPPGGRLDPEDATQLFRAWCASKQVLMVLDDATSVWQIEALMPCHSGCGLIVTSRFVHDLPGARRMQLDPLPTGDGLRLLANIIGRGRVDTEIDAALEILRLVDGLPLAVRAAGTRLAAAPRMSLRLFARQLSGSPAPLSELSVGDIDIRARFSSSYDKLKEREKWAFRLLGLVGDRCFRARDVAKLLGCSPAIVDTVLTRLVEYQLLTVEGGEVPRYGFPALVRVFAGERLAEVAGPGVEIRHLEEGPLVAG</sequence>
<dbReference type="SMART" id="SM00862">
    <property type="entry name" value="Trans_reg_C"/>
    <property type="match status" value="1"/>
</dbReference>
<dbReference type="Gene3D" id="1.25.40.10">
    <property type="entry name" value="Tetratricopeptide repeat domain"/>
    <property type="match status" value="1"/>
</dbReference>
<dbReference type="CDD" id="cd15831">
    <property type="entry name" value="BTAD"/>
    <property type="match status" value="1"/>
</dbReference>
<dbReference type="SUPFAM" id="SSF48452">
    <property type="entry name" value="TPR-like"/>
    <property type="match status" value="1"/>
</dbReference>
<dbReference type="InterPro" id="IPR027417">
    <property type="entry name" value="P-loop_NTPase"/>
</dbReference>
<evidence type="ECO:0000256" key="2">
    <source>
        <dbReference type="ARBA" id="ARBA00023015"/>
    </source>
</evidence>
<dbReference type="PANTHER" id="PTHR35807:SF1">
    <property type="entry name" value="TRANSCRIPTIONAL REGULATOR REDD"/>
    <property type="match status" value="1"/>
</dbReference>
<comment type="caution">
    <text evidence="8">The sequence shown here is derived from an EMBL/GenBank/DDBJ whole genome shotgun (WGS) entry which is preliminary data.</text>
</comment>
<dbReference type="SUPFAM" id="SSF52540">
    <property type="entry name" value="P-loop containing nucleoside triphosphate hydrolases"/>
    <property type="match status" value="1"/>
</dbReference>
<keyword evidence="2" id="KW-0805">Transcription regulation</keyword>
<dbReference type="Pfam" id="PF00486">
    <property type="entry name" value="Trans_reg_C"/>
    <property type="match status" value="1"/>
</dbReference>
<dbReference type="InterPro" id="IPR001867">
    <property type="entry name" value="OmpR/PhoB-type_DNA-bd"/>
</dbReference>
<keyword evidence="9" id="KW-1185">Reference proteome</keyword>
<dbReference type="InterPro" id="IPR036388">
    <property type="entry name" value="WH-like_DNA-bd_sf"/>
</dbReference>
<evidence type="ECO:0000313" key="8">
    <source>
        <dbReference type="EMBL" id="MFD0691985.1"/>
    </source>
</evidence>
<dbReference type="InterPro" id="IPR003593">
    <property type="entry name" value="AAA+_ATPase"/>
</dbReference>
<dbReference type="EMBL" id="JBHTGP010000035">
    <property type="protein sequence ID" value="MFD0691985.1"/>
    <property type="molecule type" value="Genomic_DNA"/>
</dbReference>
<dbReference type="SMART" id="SM01043">
    <property type="entry name" value="BTAD"/>
    <property type="match status" value="1"/>
</dbReference>
<dbReference type="InterPro" id="IPR016032">
    <property type="entry name" value="Sig_transdc_resp-reg_C-effctor"/>
</dbReference>